<evidence type="ECO:0000313" key="2">
    <source>
        <dbReference type="Proteomes" id="UP000317171"/>
    </source>
</evidence>
<dbReference type="EMBL" id="CP036269">
    <property type="protein sequence ID" value="QDT43485.1"/>
    <property type="molecule type" value="Genomic_DNA"/>
</dbReference>
<sequence>MMFVLERLLVHLMYGSQSETVSASLLEYVQSRHDFDHVRGISFSSLIERDFFLSWAYLSGILYVPL</sequence>
<dbReference type="Proteomes" id="UP000317171">
    <property type="component" value="Chromosome"/>
</dbReference>
<proteinExistence type="predicted"/>
<dbReference type="AlphaFoldDB" id="A0A517RHY7"/>
<gene>
    <name evidence="1" type="ORF">Pan241w_35860</name>
</gene>
<dbReference type="KEGG" id="gaz:Pan241w_35860"/>
<protein>
    <submittedName>
        <fullName evidence="1">Uncharacterized protein</fullName>
    </submittedName>
</protein>
<reference evidence="1 2" key="1">
    <citation type="submission" date="2019-02" db="EMBL/GenBank/DDBJ databases">
        <title>Deep-cultivation of Planctomycetes and their phenomic and genomic characterization uncovers novel biology.</title>
        <authorList>
            <person name="Wiegand S."/>
            <person name="Jogler M."/>
            <person name="Boedeker C."/>
            <person name="Pinto D."/>
            <person name="Vollmers J."/>
            <person name="Rivas-Marin E."/>
            <person name="Kohn T."/>
            <person name="Peeters S.H."/>
            <person name="Heuer A."/>
            <person name="Rast P."/>
            <person name="Oberbeckmann S."/>
            <person name="Bunk B."/>
            <person name="Jeske O."/>
            <person name="Meyerdierks A."/>
            <person name="Storesund J.E."/>
            <person name="Kallscheuer N."/>
            <person name="Luecker S."/>
            <person name="Lage O.M."/>
            <person name="Pohl T."/>
            <person name="Merkel B.J."/>
            <person name="Hornburger P."/>
            <person name="Mueller R.-W."/>
            <person name="Bruemmer F."/>
            <person name="Labrenz M."/>
            <person name="Spormann A.M."/>
            <person name="Op den Camp H."/>
            <person name="Overmann J."/>
            <person name="Amann R."/>
            <person name="Jetten M.S.M."/>
            <person name="Mascher T."/>
            <person name="Medema M.H."/>
            <person name="Devos D.P."/>
            <person name="Kaster A.-K."/>
            <person name="Ovreas L."/>
            <person name="Rohde M."/>
            <person name="Galperin M.Y."/>
            <person name="Jogler C."/>
        </authorList>
    </citation>
    <scope>NUCLEOTIDE SEQUENCE [LARGE SCALE GENOMIC DNA]</scope>
    <source>
        <strain evidence="1 2">Pan241w</strain>
    </source>
</reference>
<name>A0A517RHY7_9PLAN</name>
<organism evidence="1 2">
    <name type="scientific">Gimesia alba</name>
    <dbReference type="NCBI Taxonomy" id="2527973"/>
    <lineage>
        <taxon>Bacteria</taxon>
        <taxon>Pseudomonadati</taxon>
        <taxon>Planctomycetota</taxon>
        <taxon>Planctomycetia</taxon>
        <taxon>Planctomycetales</taxon>
        <taxon>Planctomycetaceae</taxon>
        <taxon>Gimesia</taxon>
    </lineage>
</organism>
<evidence type="ECO:0000313" key="1">
    <source>
        <dbReference type="EMBL" id="QDT43485.1"/>
    </source>
</evidence>
<accession>A0A517RHY7</accession>
<keyword evidence="2" id="KW-1185">Reference proteome</keyword>